<dbReference type="Pfam" id="PF13470">
    <property type="entry name" value="PIN_3"/>
    <property type="match status" value="1"/>
</dbReference>
<dbReference type="InterPro" id="IPR002716">
    <property type="entry name" value="PIN_dom"/>
</dbReference>
<dbReference type="NCBIfam" id="TIGR00305">
    <property type="entry name" value="putative toxin-antitoxin system toxin component, PIN family"/>
    <property type="match status" value="1"/>
</dbReference>
<dbReference type="PANTHER" id="PTHR34610:SF3">
    <property type="entry name" value="SSL7007 PROTEIN"/>
    <property type="match status" value="1"/>
</dbReference>
<accession>A0A7Y0Q381</accession>
<dbReference type="EMBL" id="JABBVZ010000029">
    <property type="protein sequence ID" value="NMP22696.1"/>
    <property type="molecule type" value="Genomic_DNA"/>
</dbReference>
<dbReference type="PANTHER" id="PTHR34610">
    <property type="entry name" value="SSL7007 PROTEIN"/>
    <property type="match status" value="1"/>
</dbReference>
<evidence type="ECO:0000313" key="3">
    <source>
        <dbReference type="Proteomes" id="UP000533476"/>
    </source>
</evidence>
<dbReference type="Proteomes" id="UP000533476">
    <property type="component" value="Unassembled WGS sequence"/>
</dbReference>
<dbReference type="InterPro" id="IPR002850">
    <property type="entry name" value="PIN_toxin-like"/>
</dbReference>
<dbReference type="SMART" id="SM00670">
    <property type="entry name" value="PINc"/>
    <property type="match status" value="1"/>
</dbReference>
<keyword evidence="3" id="KW-1185">Reference proteome</keyword>
<gene>
    <name evidence="2" type="ORF">HIJ39_10065</name>
</gene>
<comment type="caution">
    <text evidence="2">The sequence shown here is derived from an EMBL/GenBank/DDBJ whole genome shotgun (WGS) entry which is preliminary data.</text>
</comment>
<proteinExistence type="predicted"/>
<dbReference type="InterPro" id="IPR029060">
    <property type="entry name" value="PIN-like_dom_sf"/>
</dbReference>
<protein>
    <submittedName>
        <fullName evidence="2">Putative toxin-antitoxin system toxin component, PIN family</fullName>
    </submittedName>
</protein>
<dbReference type="AlphaFoldDB" id="A0A7Y0Q381"/>
<dbReference type="SUPFAM" id="SSF88723">
    <property type="entry name" value="PIN domain-like"/>
    <property type="match status" value="1"/>
</dbReference>
<name>A0A7Y0Q381_9FIRM</name>
<evidence type="ECO:0000313" key="2">
    <source>
        <dbReference type="EMBL" id="NMP22696.1"/>
    </source>
</evidence>
<organism evidence="2 3">
    <name type="scientific">Sulfobacillus harzensis</name>
    <dbReference type="NCBI Taxonomy" id="2729629"/>
    <lineage>
        <taxon>Bacteria</taxon>
        <taxon>Bacillati</taxon>
        <taxon>Bacillota</taxon>
        <taxon>Clostridia</taxon>
        <taxon>Eubacteriales</taxon>
        <taxon>Clostridiales Family XVII. Incertae Sedis</taxon>
        <taxon>Sulfobacillus</taxon>
    </lineage>
</organism>
<dbReference type="RefSeq" id="WP_169099248.1">
    <property type="nucleotide sequence ID" value="NZ_JABBVZ010000029.1"/>
</dbReference>
<dbReference type="Gene3D" id="3.40.50.1010">
    <property type="entry name" value="5'-nuclease"/>
    <property type="match status" value="1"/>
</dbReference>
<sequence length="142" mass="15621">MIRVVLDTNVLVSAVRADRGPLAVIREGWLTGRFQVYVSEPLLDEVERTLTKPYFAARLGPERTDRFLTLLKRTAVLQPIIEPVTGVATHPEDDWILATAKNAQAQFLVTGDKALHALGSFGSTRLIDPAAFADYLESTGTE</sequence>
<feature type="domain" description="PIN" evidence="1">
    <location>
        <begin position="2"/>
        <end position="117"/>
    </location>
</feature>
<reference evidence="2 3" key="1">
    <citation type="submission" date="2020-04" db="EMBL/GenBank/DDBJ databases">
        <authorList>
            <person name="Zhang R."/>
            <person name="Schippers A."/>
        </authorList>
    </citation>
    <scope>NUCLEOTIDE SEQUENCE [LARGE SCALE GENOMIC DNA]</scope>
    <source>
        <strain evidence="2 3">DSM 109850</strain>
    </source>
</reference>
<evidence type="ECO:0000259" key="1">
    <source>
        <dbReference type="SMART" id="SM00670"/>
    </source>
</evidence>